<dbReference type="Proteomes" id="UP000595823">
    <property type="component" value="Chromosome"/>
</dbReference>
<dbReference type="Gene3D" id="1.10.10.60">
    <property type="entry name" value="Homeodomain-like"/>
    <property type="match status" value="2"/>
</dbReference>
<dbReference type="PROSITE" id="PS00041">
    <property type="entry name" value="HTH_ARAC_FAMILY_1"/>
    <property type="match status" value="1"/>
</dbReference>
<dbReference type="EMBL" id="CP054705">
    <property type="protein sequence ID" value="QQK74414.1"/>
    <property type="molecule type" value="Genomic_DNA"/>
</dbReference>
<proteinExistence type="predicted"/>
<dbReference type="KEGG" id="scia:HUG15_01530"/>
<dbReference type="GO" id="GO:0008168">
    <property type="term" value="F:methyltransferase activity"/>
    <property type="evidence" value="ECO:0007669"/>
    <property type="project" value="UniProtKB-KW"/>
</dbReference>
<dbReference type="InterPro" id="IPR004026">
    <property type="entry name" value="Ada_DNA_repair_Zn-bd"/>
</dbReference>
<evidence type="ECO:0000256" key="4">
    <source>
        <dbReference type="ARBA" id="ARBA00022723"/>
    </source>
</evidence>
<evidence type="ECO:0000256" key="1">
    <source>
        <dbReference type="ARBA" id="ARBA00001947"/>
    </source>
</evidence>
<evidence type="ECO:0000313" key="14">
    <source>
        <dbReference type="Proteomes" id="UP000595823"/>
    </source>
</evidence>
<dbReference type="SMART" id="SM00342">
    <property type="entry name" value="HTH_ARAC"/>
    <property type="match status" value="1"/>
</dbReference>
<dbReference type="InterPro" id="IPR016220">
    <property type="entry name" value="Me-P-triester_DNA_alkyl-Trfase"/>
</dbReference>
<evidence type="ECO:0000256" key="8">
    <source>
        <dbReference type="ARBA" id="ARBA00023125"/>
    </source>
</evidence>
<dbReference type="InterPro" id="IPR009057">
    <property type="entry name" value="Homeodomain-like_sf"/>
</dbReference>
<dbReference type="SUPFAM" id="SSF46689">
    <property type="entry name" value="Homeodomain-like"/>
    <property type="match status" value="2"/>
</dbReference>
<evidence type="ECO:0000256" key="6">
    <source>
        <dbReference type="ARBA" id="ARBA00022833"/>
    </source>
</evidence>
<dbReference type="AlphaFoldDB" id="A0A7T7CA11"/>
<dbReference type="GO" id="GO:0003700">
    <property type="term" value="F:DNA-binding transcription factor activity"/>
    <property type="evidence" value="ECO:0007669"/>
    <property type="project" value="InterPro"/>
</dbReference>
<evidence type="ECO:0000313" key="13">
    <source>
        <dbReference type="EMBL" id="QQK74414.1"/>
    </source>
</evidence>
<dbReference type="InterPro" id="IPR035451">
    <property type="entry name" value="Ada-like_dom_sf"/>
</dbReference>
<dbReference type="GO" id="GO:0008270">
    <property type="term" value="F:zinc ion binding"/>
    <property type="evidence" value="ECO:0007669"/>
    <property type="project" value="InterPro"/>
</dbReference>
<keyword evidence="9" id="KW-0010">Activator</keyword>
<evidence type="ECO:0000256" key="11">
    <source>
        <dbReference type="ARBA" id="ARBA00023204"/>
    </source>
</evidence>
<keyword evidence="11" id="KW-0234">DNA repair</keyword>
<dbReference type="InterPro" id="IPR018062">
    <property type="entry name" value="HTH_AraC-typ_CS"/>
</dbReference>
<dbReference type="SUPFAM" id="SSF57884">
    <property type="entry name" value="Ada DNA repair protein, N-terminal domain (N-Ada 10)"/>
    <property type="match status" value="1"/>
</dbReference>
<dbReference type="Pfam" id="PF12833">
    <property type="entry name" value="HTH_18"/>
    <property type="match status" value="1"/>
</dbReference>
<keyword evidence="14" id="KW-1185">Reference proteome</keyword>
<sequence>MFIHQVSSVIINRRGDEMGIPSSYWLAIIHNDPAYDDLFFYGVCTTGIFCRPSCKSRVPKKENVRIFKNAHLAQAAKYRPCKRCKPDGLRLPDEEWVAQITEWIDARVHEPLTLSHLANASHGSPYHLQRTFKRVMGITPNEYIQTIRLEKAVAYLEHSDRSITDVGRAVGIRNTPYFTTWFKQIMKQTPGDYRKQRREAVERSYLLE</sequence>
<reference evidence="13 14" key="1">
    <citation type="submission" date="2020-06" db="EMBL/GenBank/DDBJ databases">
        <title>Genomic analysis of Salicibibacter sp. NKC5-3.</title>
        <authorList>
            <person name="Oh Y.J."/>
        </authorList>
    </citation>
    <scope>NUCLEOTIDE SEQUENCE [LARGE SCALE GENOMIC DNA]</scope>
    <source>
        <strain evidence="13 14">NKC5-3</strain>
    </source>
</reference>
<keyword evidence="4" id="KW-0479">Metal-binding</keyword>
<name>A0A7T7CA11_9BACI</name>
<evidence type="ECO:0000256" key="5">
    <source>
        <dbReference type="ARBA" id="ARBA00022763"/>
    </source>
</evidence>
<keyword evidence="7" id="KW-0805">Transcription regulation</keyword>
<dbReference type="Pfam" id="PF02805">
    <property type="entry name" value="Ada_Zn_binding"/>
    <property type="match status" value="1"/>
</dbReference>
<feature type="domain" description="HTH araC/xylS-type" evidence="12">
    <location>
        <begin position="98"/>
        <end position="196"/>
    </location>
</feature>
<dbReference type="PANTHER" id="PTHR43280">
    <property type="entry name" value="ARAC-FAMILY TRANSCRIPTIONAL REGULATOR"/>
    <property type="match status" value="1"/>
</dbReference>
<keyword evidence="3 13" id="KW-0808">Transferase</keyword>
<evidence type="ECO:0000256" key="7">
    <source>
        <dbReference type="ARBA" id="ARBA00023015"/>
    </source>
</evidence>
<dbReference type="PANTHER" id="PTHR43280:SF28">
    <property type="entry name" value="HTH-TYPE TRANSCRIPTIONAL ACTIVATOR RHAS"/>
    <property type="match status" value="1"/>
</dbReference>
<keyword evidence="6" id="KW-0862">Zinc</keyword>
<comment type="cofactor">
    <cofactor evidence="1">
        <name>Zn(2+)</name>
        <dbReference type="ChEBI" id="CHEBI:29105"/>
    </cofactor>
</comment>
<dbReference type="GO" id="GO:0043565">
    <property type="term" value="F:sequence-specific DNA binding"/>
    <property type="evidence" value="ECO:0007669"/>
    <property type="project" value="InterPro"/>
</dbReference>
<evidence type="ECO:0000256" key="2">
    <source>
        <dbReference type="ARBA" id="ARBA00022603"/>
    </source>
</evidence>
<protein>
    <submittedName>
        <fullName evidence="13">Methylphosphotriester-DNA--protein-cysteine methyltransferase family protein</fullName>
    </submittedName>
</protein>
<dbReference type="GO" id="GO:0006281">
    <property type="term" value="P:DNA repair"/>
    <property type="evidence" value="ECO:0007669"/>
    <property type="project" value="UniProtKB-KW"/>
</dbReference>
<keyword evidence="5" id="KW-0227">DNA damage</keyword>
<dbReference type="PROSITE" id="PS01124">
    <property type="entry name" value="HTH_ARAC_FAMILY_2"/>
    <property type="match status" value="1"/>
</dbReference>
<dbReference type="InterPro" id="IPR018060">
    <property type="entry name" value="HTH_AraC"/>
</dbReference>
<dbReference type="Gene3D" id="3.40.10.10">
    <property type="entry name" value="DNA Methylphosphotriester Repair Domain"/>
    <property type="match status" value="1"/>
</dbReference>
<evidence type="ECO:0000256" key="9">
    <source>
        <dbReference type="ARBA" id="ARBA00023159"/>
    </source>
</evidence>
<organism evidence="13 14">
    <name type="scientific">Salicibibacter cibarius</name>
    <dbReference type="NCBI Taxonomy" id="2743000"/>
    <lineage>
        <taxon>Bacteria</taxon>
        <taxon>Bacillati</taxon>
        <taxon>Bacillota</taxon>
        <taxon>Bacilli</taxon>
        <taxon>Bacillales</taxon>
        <taxon>Bacillaceae</taxon>
        <taxon>Salicibibacter</taxon>
    </lineage>
</organism>
<evidence type="ECO:0000256" key="10">
    <source>
        <dbReference type="ARBA" id="ARBA00023163"/>
    </source>
</evidence>
<evidence type="ECO:0000256" key="3">
    <source>
        <dbReference type="ARBA" id="ARBA00022679"/>
    </source>
</evidence>
<dbReference type="GO" id="GO:0032259">
    <property type="term" value="P:methylation"/>
    <property type="evidence" value="ECO:0007669"/>
    <property type="project" value="UniProtKB-KW"/>
</dbReference>
<keyword evidence="2 13" id="KW-0489">Methyltransferase</keyword>
<dbReference type="PIRSF" id="PIRSF000408">
    <property type="entry name" value="Alkyltransferas_AdaA"/>
    <property type="match status" value="1"/>
</dbReference>
<evidence type="ECO:0000259" key="12">
    <source>
        <dbReference type="PROSITE" id="PS01124"/>
    </source>
</evidence>
<gene>
    <name evidence="13" type="ORF">HUG15_01530</name>
</gene>
<keyword evidence="8" id="KW-0238">DNA-binding</keyword>
<keyword evidence="10" id="KW-0804">Transcription</keyword>
<accession>A0A7T7CA11</accession>